<feature type="domain" description="Bacterial Ig-like" evidence="3">
    <location>
        <begin position="1827"/>
        <end position="1920"/>
    </location>
</feature>
<feature type="domain" description="Bacterial Ig-like" evidence="3">
    <location>
        <begin position="1931"/>
        <end position="2026"/>
    </location>
</feature>
<evidence type="ECO:0000313" key="5">
    <source>
        <dbReference type="EMBL" id="MCS0629370.1"/>
    </source>
</evidence>
<evidence type="ECO:0000256" key="1">
    <source>
        <dbReference type="ARBA" id="ARBA00022729"/>
    </source>
</evidence>
<dbReference type="InterPro" id="IPR044048">
    <property type="entry name" value="Big_12"/>
</dbReference>
<protein>
    <submittedName>
        <fullName evidence="5">Ig-like domain-containing protein</fullName>
    </submittedName>
</protein>
<evidence type="ECO:0000259" key="2">
    <source>
        <dbReference type="Pfam" id="PF13205"/>
    </source>
</evidence>
<dbReference type="Gene3D" id="2.60.40.1220">
    <property type="match status" value="1"/>
</dbReference>
<dbReference type="RefSeq" id="WP_259448527.1">
    <property type="nucleotide sequence ID" value="NZ_CP119520.1"/>
</dbReference>
<dbReference type="Gene3D" id="2.60.40.10">
    <property type="entry name" value="Immunoglobulins"/>
    <property type="match status" value="4"/>
</dbReference>
<feature type="domain" description="Bacterial Ig-like" evidence="4">
    <location>
        <begin position="240"/>
        <end position="341"/>
    </location>
</feature>
<name>A0ABT2BW61_9BURK</name>
<dbReference type="Pfam" id="PF19078">
    <property type="entry name" value="Big_12"/>
    <property type="match status" value="12"/>
</dbReference>
<dbReference type="PANTHER" id="PTHR34677">
    <property type="match status" value="1"/>
</dbReference>
<dbReference type="InterPro" id="IPR044016">
    <property type="entry name" value="Big_13"/>
</dbReference>
<feature type="domain" description="Bacterial Ig-like" evidence="4">
    <location>
        <begin position="753"/>
        <end position="854"/>
    </location>
</feature>
<feature type="domain" description="Bacterial Ig-like" evidence="4">
    <location>
        <begin position="136"/>
        <end position="239"/>
    </location>
</feature>
<dbReference type="Proteomes" id="UP001165263">
    <property type="component" value="Unassembled WGS sequence"/>
</dbReference>
<keyword evidence="1" id="KW-0732">Signal</keyword>
<dbReference type="Pfam" id="PF13205">
    <property type="entry name" value="Big_5"/>
    <property type="match status" value="1"/>
</dbReference>
<proteinExistence type="predicted"/>
<feature type="domain" description="Bacterial Ig-like" evidence="4">
    <location>
        <begin position="650"/>
        <end position="751"/>
    </location>
</feature>
<feature type="domain" description="Bacterial Ig-like" evidence="4">
    <location>
        <begin position="963"/>
        <end position="1059"/>
    </location>
</feature>
<keyword evidence="6" id="KW-1185">Reference proteome</keyword>
<evidence type="ECO:0000259" key="3">
    <source>
        <dbReference type="Pfam" id="PF19077"/>
    </source>
</evidence>
<feature type="domain" description="Bacterial Ig-like" evidence="4">
    <location>
        <begin position="855"/>
        <end position="957"/>
    </location>
</feature>
<dbReference type="Pfam" id="PF19077">
    <property type="entry name" value="Big_13"/>
    <property type="match status" value="3"/>
</dbReference>
<dbReference type="InterPro" id="IPR032812">
    <property type="entry name" value="SbsA_Ig"/>
</dbReference>
<feature type="domain" description="Bacterial Ig-like" evidence="4">
    <location>
        <begin position="551"/>
        <end position="648"/>
    </location>
</feature>
<feature type="domain" description="Bacterial Ig-like" evidence="3">
    <location>
        <begin position="1724"/>
        <end position="1818"/>
    </location>
</feature>
<feature type="domain" description="Bacterial Ig-like" evidence="4">
    <location>
        <begin position="342"/>
        <end position="444"/>
    </location>
</feature>
<evidence type="ECO:0000313" key="6">
    <source>
        <dbReference type="Proteomes" id="UP001165263"/>
    </source>
</evidence>
<feature type="domain" description="Bacterial Ig-like" evidence="4">
    <location>
        <begin position="1269"/>
        <end position="1371"/>
    </location>
</feature>
<dbReference type="InterPro" id="IPR014755">
    <property type="entry name" value="Cu-Rt/internalin_Ig-like"/>
</dbReference>
<organism evidence="5 6">
    <name type="scientific">Telluria mixta</name>
    <dbReference type="NCBI Taxonomy" id="34071"/>
    <lineage>
        <taxon>Bacteria</taxon>
        <taxon>Pseudomonadati</taxon>
        <taxon>Pseudomonadota</taxon>
        <taxon>Betaproteobacteria</taxon>
        <taxon>Burkholderiales</taxon>
        <taxon>Oxalobacteraceae</taxon>
        <taxon>Telluria group</taxon>
        <taxon>Telluria</taxon>
    </lineage>
</organism>
<feature type="domain" description="Bacterial Ig-like" evidence="4">
    <location>
        <begin position="445"/>
        <end position="546"/>
    </location>
</feature>
<dbReference type="InterPro" id="IPR013783">
    <property type="entry name" value="Ig-like_fold"/>
</dbReference>
<evidence type="ECO:0000259" key="4">
    <source>
        <dbReference type="Pfam" id="PF19078"/>
    </source>
</evidence>
<feature type="domain" description="Bacterial Ig-like" evidence="4">
    <location>
        <begin position="1168"/>
        <end position="1264"/>
    </location>
</feature>
<feature type="domain" description="Bacterial Ig-like" evidence="4">
    <location>
        <begin position="1066"/>
        <end position="1159"/>
    </location>
</feature>
<reference evidence="5" key="1">
    <citation type="submission" date="2022-08" db="EMBL/GenBank/DDBJ databases">
        <title>Reclassification of Massilia species as members of the genera Telluria, Duganella, Pseudoduganella, Mokoshia gen. nov. and Zemynaea gen. nov. using orthogonal and non-orthogonal genome-based approaches.</title>
        <authorList>
            <person name="Bowman J.P."/>
        </authorList>
    </citation>
    <scope>NUCLEOTIDE SEQUENCE</scope>
    <source>
        <strain evidence="5">LMG 11547</strain>
    </source>
</reference>
<comment type="caution">
    <text evidence="5">The sequence shown here is derived from an EMBL/GenBank/DDBJ whole genome shotgun (WGS) entry which is preliminary data.</text>
</comment>
<gene>
    <name evidence="5" type="ORF">NX786_08500</name>
</gene>
<dbReference type="EMBL" id="JANUHC010000003">
    <property type="protein sequence ID" value="MCS0629370.1"/>
    <property type="molecule type" value="Genomic_DNA"/>
</dbReference>
<sequence length="2132" mass="212048">MPTQTTAPSPSVPPVLLSATPTGTAGDMSIALDFNTAMAAATGTIIITDGAVQTVIDRATGEPTLRVVGATDTHTVSASSLVIEGSHVKLDVTGLLPGHTYSVVMGADALQSSGHVAFGGVRSTSQLTFTTPAAPDTQGPALVSVDTDGGVLKAGGSIVVTLKFSEAVANLPADALAAPHAGITNLTTGDGGITWHATLTAPKDATTAAGNVLSLDMSKVLDLAGNHGTGTSKLATYAVDTQAPTATVTLDHALLGGGQDAVATIKFSEAVKGLGVDALSAGHATVSNLHTTDGGTTWVATLSGTAATSAGGNVLAVDLGQVKDLAGNAGSGSAVSAAYTVDTQGPNAVAIALDGATLGGGKSVHATFTFAESVQNLAPDAISAPHATVSNLATSDGGKTWTATLSADGTGTWTGNAVTVDLAKVTDLAGNAGSGTVAGAAYAVDTQGPTATLALDGSDVHTGGTLGLTLHFSEAVTDLTMAALQAPNAALANLQHSADYLTWTATLTPQGDVTDATNAVTLNLAKVHDAAGNAGSGSAVSGNYAIDTHGPDTVAIALDGATLGGGANIRATFTFDEAVQDLPLAAINAPHAHVEGLASSDGGKTWTATLSADGSGTWTGNAVGVDLTLVKDLAGNAGSGSFGSAAYVVDTQGPTATLALDSTALHGGSSATVTIHFSEAVTDLTAGALQAPNATLSNLQHSSDGLTWTATLTPQGGIEDAANAVTLDLTKVHDALGNAGSGSAASANYTVDTQGPATVAIALDGATLANGTSIHATFTFAQAVPALPLAAISAPHATVSNLASSDGGKTWTALLSADGTGTWTGNTVGVDLTKVADGAGNAGSGSAVSASYTVDTVAPAVANIALDNTNLDATHGATLTIRFSEAVADLGTGAITAPHAAVSGLHTADGGVTWTGTLASNDTTPSSGNVLSVDLTKLHDLAGNAGSGSAQSDGYSVAGIANTLAITLDGTSLDATHTIQATFTFTQAVRDLPLSAISAPHASVSNVASSDGGKTWTATLSASGSGDWTGNVVGVDLAKVQDLNGYAGSGNAWSSAYAVDTAGPMGAAIALGGATLNAGGTMDVTFTFAESVSALPADAIGAPGATVSGVHTTDGGKTWMATLTAQSGVDTAGLHVALDLAQVVDGHGNRGSGTATSAAAYAIDSKPPVVADILFDDTTIGPTHDIGFTITFSESVSGLTAAALQAPHAKVSGLATTDGGKTWTGTLSAETGTSSSTGNQLRVDLTQVHDAAGNAGSGSATSLSHYDVDTTPLTASVALDGGTLVSGADVGLTVTFSAPVMALDATVFTTPHATLTNLHHSSDYRTWYATLGAADTGIVVDTNAVSLDLTRVHDTLGNAGGGTTVSGNYTYDTTVGAYVSGIYVSDEGPYADDGITNSGGEYASGYFIGSMVGSQHLKVTIDGVEVDPYGLHVYSAEGGMTYWYYASEAYLDAGAHTYTASIVDDAGHASVTVSKHITIDTTYPHVTSSPDGSTAFDIAGNLVLTFDEAVYWTHGESSYDGLQLYDHDGASSYISLTEANFSADHKTLTLTADELHLGSGNDYTLYLPYALTDLAGNQVAEHSIVFHTSGTYVDVTAPKATGLRADTSGGDYGVGETIAIRVTFSEPVNVTGTGTPVLQLNNGATATFQGLDTDHRSAMFNYTVAAGDSDVSGLDIGSKADLAGHFADGAGNLLDLAHITFGYLADADGYGGTIQIDTHAPGAPPAPHLAAASDTGTIGDNVTSVVAPTITGSGADGYAQIELYVGDRLVGSGWADGGGDWSIGDVLLGTNGTYAVKAVQYDDANNASAPSQPLTITVAGSTAAGATFVPGYDDGLSSSDTITSAAKPGLTGTVAAGTQVTVWDGSTILGSTTAGSDGTWHFAPLWNLANGEHTITLELQDAGGNVTPRDLSVPFTFTVDFLEPDAPGQPVLAAGSDTGVSSSDGITNDTTPTLTGLAAESGGRILVYDGAALVGGADVGNNRSWTVTLGGGTPLTDGVHTFTVVQEDAAGNQSAASAPLSITVDTTAPTVGSTQSTTKAGANWHSLTFSEQIVFAQNGTIDVLDSSNVGRSHHAWDVLTNWDIATDARTLELNLGTLNGAYHLTVNGNAIEDVAGNVAIIGSSTFNVGQTA</sequence>
<dbReference type="PANTHER" id="PTHR34677:SF3">
    <property type="entry name" value="BACTERIAL IG-LIKE DOMAIN-CONTAINING PROTEIN"/>
    <property type="match status" value="1"/>
</dbReference>
<accession>A0ABT2BW61</accession>
<feature type="domain" description="SbsA Ig-like" evidence="2">
    <location>
        <begin position="1480"/>
        <end position="1588"/>
    </location>
</feature>